<feature type="region of interest" description="Disordered" evidence="1">
    <location>
        <begin position="151"/>
        <end position="181"/>
    </location>
</feature>
<gene>
    <name evidence="2" type="ORF">SUNI508_10325</name>
</gene>
<dbReference type="PANTHER" id="PTHR13491">
    <property type="entry name" value="ZCCHC10 PROTEIN"/>
    <property type="match status" value="1"/>
</dbReference>
<dbReference type="PANTHER" id="PTHR13491:SF0">
    <property type="entry name" value="ZINC FINGER CCHC DOMAIN-CONTAINING PROTEIN 10"/>
    <property type="match status" value="1"/>
</dbReference>
<dbReference type="InterPro" id="IPR039715">
    <property type="entry name" value="ZCCHC10"/>
</dbReference>
<feature type="compositionally biased region" description="Low complexity" evidence="1">
    <location>
        <begin position="540"/>
        <end position="558"/>
    </location>
</feature>
<feature type="region of interest" description="Disordered" evidence="1">
    <location>
        <begin position="290"/>
        <end position="377"/>
    </location>
</feature>
<organism evidence="2 3">
    <name type="scientific">Seiridium unicorne</name>
    <dbReference type="NCBI Taxonomy" id="138068"/>
    <lineage>
        <taxon>Eukaryota</taxon>
        <taxon>Fungi</taxon>
        <taxon>Dikarya</taxon>
        <taxon>Ascomycota</taxon>
        <taxon>Pezizomycotina</taxon>
        <taxon>Sordariomycetes</taxon>
        <taxon>Xylariomycetidae</taxon>
        <taxon>Amphisphaeriales</taxon>
        <taxon>Sporocadaceae</taxon>
        <taxon>Seiridium</taxon>
    </lineage>
</organism>
<reference evidence="2 3" key="1">
    <citation type="journal article" date="2024" name="J. Plant Pathol.">
        <title>Sequence and assembly of the genome of Seiridium unicorne, isolate CBS 538.82, causal agent of cypress canker disease.</title>
        <authorList>
            <person name="Scali E."/>
            <person name="Rocca G.D."/>
            <person name="Danti R."/>
            <person name="Garbelotto M."/>
            <person name="Barberini S."/>
            <person name="Baroncelli R."/>
            <person name="Emiliani G."/>
        </authorList>
    </citation>
    <scope>NUCLEOTIDE SEQUENCE [LARGE SCALE GENOMIC DNA]</scope>
    <source>
        <strain evidence="2 3">BM-138-508</strain>
    </source>
</reference>
<evidence type="ECO:0000313" key="3">
    <source>
        <dbReference type="Proteomes" id="UP001408356"/>
    </source>
</evidence>
<dbReference type="EMBL" id="JARVKF010000414">
    <property type="protein sequence ID" value="KAK9415666.1"/>
    <property type="molecule type" value="Genomic_DNA"/>
</dbReference>
<feature type="compositionally biased region" description="Basic residues" evidence="1">
    <location>
        <begin position="450"/>
        <end position="471"/>
    </location>
</feature>
<keyword evidence="3" id="KW-1185">Reference proteome</keyword>
<feature type="compositionally biased region" description="Basic residues" evidence="1">
    <location>
        <begin position="329"/>
        <end position="346"/>
    </location>
</feature>
<feature type="compositionally biased region" description="Polar residues" evidence="1">
    <location>
        <begin position="228"/>
        <end position="238"/>
    </location>
</feature>
<feature type="compositionally biased region" description="Low complexity" evidence="1">
    <location>
        <begin position="614"/>
        <end position="715"/>
    </location>
</feature>
<feature type="region of interest" description="Disordered" evidence="1">
    <location>
        <begin position="208"/>
        <end position="251"/>
    </location>
</feature>
<feature type="region of interest" description="Disordered" evidence="1">
    <location>
        <begin position="1"/>
        <end position="57"/>
    </location>
</feature>
<feature type="compositionally biased region" description="Low complexity" evidence="1">
    <location>
        <begin position="347"/>
        <end position="370"/>
    </location>
</feature>
<comment type="caution">
    <text evidence="2">The sequence shown here is derived from an EMBL/GenBank/DDBJ whole genome shotgun (WGS) entry which is preliminary data.</text>
</comment>
<feature type="compositionally biased region" description="Basic and acidic residues" evidence="1">
    <location>
        <begin position="295"/>
        <end position="311"/>
    </location>
</feature>
<dbReference type="Proteomes" id="UP001408356">
    <property type="component" value="Unassembled WGS sequence"/>
</dbReference>
<sequence length="838" mass="91641">MEPHDIPPPPYSETDIYSGSDRHLPLAPTDVNSRADDTSTAASSSHSNIIYTPPDTPQDSAFAGAEDFQTTASAQVYFDTRAAPTHRNSSFPITHPIIVADDPTPSEFPYPNWAAERDVTQQDWRTFINYLIPDFADKANACIIDRKLRASEDGDARSSASTRDATEAQLDQLRSSSQRRRFQDTVKEWNAGFFGPRGVTIRLVEGSSAGEPKARMPGEWDSSFDAGTGSSRDASQPAASGPTGEEPGGWRSLFGQRFAMNADDRGFRFGPITIDGDRIAIGNAFEADSGGVRWNGRDISEHMPGGHDRGRGWGSGRGRWWHDHGDSHRQRRGGRGGPGGRHRSRSVHSSSSVSTSSSSDSDSTVSSIGSLPDWDDLKDSQLPVVKQSVEAWLARPEQTVTKADLKRAKVEIKAAKSLPQPASVDAAQREEIKALLSLFDDLKKHQRVNLRAATKQRRAERKAERRTRRCRNRGERHEERRHRREHRRAEREMGRQQRRRGGASDTVPPIPQSGAQMPMPHPPAPGPSHSAPFVPPTAPAPAGQGIPPAPPVSNFGPGSFFGPGRSGGPGFPFGGGSWGNYSHHRGPWQHSPPTPEGSRAQPVDYRQAAQAHVQAYRDAAQAQAQAYREAASAQARAYTEAAQAKAQANQAKAQAKQQADQGNIQAKQQANQAKAQAKQQADQAKAQAKQQAEQAKAQAKQQAEQAKAQAKQQKAQAKKQAKGKTVQTQAPTAQGTYSVKYREVEQLEQQIKGKGLTLQALQQSMEAESIAAARAGNGDQKRAEPSQTELDAEALENEIVELSLRIEDLVVKADEELARNMEREENERMNEGKVRWLD</sequence>
<proteinExistence type="predicted"/>
<feature type="compositionally biased region" description="Gly residues" evidence="1">
    <location>
        <begin position="559"/>
        <end position="578"/>
    </location>
</feature>
<feature type="compositionally biased region" description="Low complexity" evidence="1">
    <location>
        <begin position="38"/>
        <end position="47"/>
    </location>
</feature>
<accession>A0ABR2UM73</accession>
<feature type="compositionally biased region" description="Pro residues" evidence="1">
    <location>
        <begin position="1"/>
        <end position="11"/>
    </location>
</feature>
<protein>
    <submittedName>
        <fullName evidence="2">RING finger domain-containing protein</fullName>
    </submittedName>
</protein>
<evidence type="ECO:0000256" key="1">
    <source>
        <dbReference type="SAM" id="MobiDB-lite"/>
    </source>
</evidence>
<feature type="region of interest" description="Disordered" evidence="1">
    <location>
        <begin position="450"/>
        <end position="733"/>
    </location>
</feature>
<evidence type="ECO:0000313" key="2">
    <source>
        <dbReference type="EMBL" id="KAK9415666.1"/>
    </source>
</evidence>
<name>A0ABR2UM73_9PEZI</name>